<comment type="caution">
    <text evidence="2">The sequence shown here is derived from an EMBL/GenBank/DDBJ whole genome shotgun (WGS) entry which is preliminary data.</text>
</comment>
<feature type="compositionally biased region" description="Gly residues" evidence="1">
    <location>
        <begin position="118"/>
        <end position="133"/>
    </location>
</feature>
<organism evidence="2 3">
    <name type="scientific">Streptomyces fructofermentans</name>
    <dbReference type="NCBI Taxonomy" id="152141"/>
    <lineage>
        <taxon>Bacteria</taxon>
        <taxon>Bacillati</taxon>
        <taxon>Actinomycetota</taxon>
        <taxon>Actinomycetes</taxon>
        <taxon>Kitasatosporales</taxon>
        <taxon>Streptomycetaceae</taxon>
        <taxon>Streptomyces</taxon>
    </lineage>
</organism>
<name>A0A918NRP0_9ACTN</name>
<dbReference type="Proteomes" id="UP000645555">
    <property type="component" value="Unassembled WGS sequence"/>
</dbReference>
<feature type="region of interest" description="Disordered" evidence="1">
    <location>
        <begin position="118"/>
        <end position="139"/>
    </location>
</feature>
<reference evidence="2" key="2">
    <citation type="submission" date="2020-09" db="EMBL/GenBank/DDBJ databases">
        <authorList>
            <person name="Sun Q."/>
            <person name="Ohkuma M."/>
        </authorList>
    </citation>
    <scope>NUCLEOTIDE SEQUENCE</scope>
    <source>
        <strain evidence="2">JCM 4956</strain>
    </source>
</reference>
<dbReference type="RefSeq" id="WP_190039390.1">
    <property type="nucleotide sequence ID" value="NZ_BMWD01000033.1"/>
</dbReference>
<protein>
    <submittedName>
        <fullName evidence="2">Uncharacterized protein</fullName>
    </submittedName>
</protein>
<dbReference type="AlphaFoldDB" id="A0A918NRP0"/>
<sequence>MEQSEIILRAIGVLTETQEMVRRLNEDVEVDIDAGEAQLGRLVTEVFPSVEVPGDATPAEAGQAVIDALMPAAISLVGAFAFLFSELAEIHDSGRVDVKSTELLRTLALRLANAGAGAGPDGGGTVGDDAGGSDGDDEH</sequence>
<keyword evidence="3" id="KW-1185">Reference proteome</keyword>
<evidence type="ECO:0000313" key="2">
    <source>
        <dbReference type="EMBL" id="GGX90507.1"/>
    </source>
</evidence>
<accession>A0A918NRP0</accession>
<evidence type="ECO:0000256" key="1">
    <source>
        <dbReference type="SAM" id="MobiDB-lite"/>
    </source>
</evidence>
<gene>
    <name evidence="2" type="ORF">GCM10010515_67050</name>
</gene>
<reference evidence="2" key="1">
    <citation type="journal article" date="2014" name="Int. J. Syst. Evol. Microbiol.">
        <title>Complete genome sequence of Corynebacterium casei LMG S-19264T (=DSM 44701T), isolated from a smear-ripened cheese.</title>
        <authorList>
            <consortium name="US DOE Joint Genome Institute (JGI-PGF)"/>
            <person name="Walter F."/>
            <person name="Albersmeier A."/>
            <person name="Kalinowski J."/>
            <person name="Ruckert C."/>
        </authorList>
    </citation>
    <scope>NUCLEOTIDE SEQUENCE</scope>
    <source>
        <strain evidence="2">JCM 4956</strain>
    </source>
</reference>
<dbReference type="EMBL" id="BMWD01000033">
    <property type="protein sequence ID" value="GGX90507.1"/>
    <property type="molecule type" value="Genomic_DNA"/>
</dbReference>
<evidence type="ECO:0000313" key="3">
    <source>
        <dbReference type="Proteomes" id="UP000645555"/>
    </source>
</evidence>
<proteinExistence type="predicted"/>